<evidence type="ECO:0000256" key="29">
    <source>
        <dbReference type="RuleBase" id="RU003375"/>
    </source>
</evidence>
<dbReference type="CDD" id="cd09289">
    <property type="entry name" value="Photosystem-II_D1"/>
    <property type="match status" value="1"/>
</dbReference>
<feature type="transmembrane region" description="Helical" evidence="32">
    <location>
        <begin position="401"/>
        <end position="419"/>
    </location>
</feature>
<keyword evidence="16" id="KW-1278">Translocase</keyword>
<evidence type="ECO:0000256" key="25">
    <source>
        <dbReference type="ARBA" id="ARBA00023211"/>
    </source>
</evidence>
<keyword evidence="14" id="KW-0106">Calcium</keyword>
<dbReference type="GO" id="GO:0046872">
    <property type="term" value="F:metal ion binding"/>
    <property type="evidence" value="ECO:0007669"/>
    <property type="project" value="UniProtKB-KW"/>
</dbReference>
<dbReference type="GO" id="GO:0009772">
    <property type="term" value="P:photosynthetic electron transport in photosystem II"/>
    <property type="evidence" value="ECO:0007669"/>
    <property type="project" value="InterPro"/>
</dbReference>
<name>A0A2Z2C4U0_COCNU</name>
<dbReference type="PROSITE" id="PS00244">
    <property type="entry name" value="REACTION_CENTER"/>
    <property type="match status" value="1"/>
</dbReference>
<evidence type="ECO:0000256" key="11">
    <source>
        <dbReference type="ARBA" id="ARBA00022692"/>
    </source>
</evidence>
<keyword evidence="18 32" id="KW-1133">Transmembrane helix</keyword>
<dbReference type="PRINTS" id="PR00256">
    <property type="entry name" value="REACTNCENTRE"/>
</dbReference>
<dbReference type="InterPro" id="IPR005867">
    <property type="entry name" value="PSII_D1"/>
</dbReference>
<evidence type="ECO:0000256" key="18">
    <source>
        <dbReference type="ARBA" id="ARBA00022989"/>
    </source>
</evidence>
<dbReference type="PROSITE" id="PS50253">
    <property type="entry name" value="COX3"/>
    <property type="match status" value="1"/>
</dbReference>
<evidence type="ECO:0000256" key="5">
    <source>
        <dbReference type="ARBA" id="ARBA00022448"/>
    </source>
</evidence>
<evidence type="ECO:0000256" key="9">
    <source>
        <dbReference type="ARBA" id="ARBA00022640"/>
    </source>
</evidence>
<keyword evidence="12 31" id="KW-0479">Metal-binding</keyword>
<dbReference type="InterPro" id="IPR000484">
    <property type="entry name" value="Photo_RC_L/M"/>
</dbReference>
<keyword evidence="8" id="KW-0597">Phosphoprotein</keyword>
<dbReference type="GO" id="GO:0009523">
    <property type="term" value="C:photosystem II"/>
    <property type="evidence" value="ECO:0007669"/>
    <property type="project" value="UniProtKB-KW"/>
</dbReference>
<feature type="transmembrane region" description="Helical" evidence="32">
    <location>
        <begin position="558"/>
        <end position="581"/>
    </location>
</feature>
<dbReference type="GO" id="GO:0009635">
    <property type="term" value="P:response to herbicide"/>
    <property type="evidence" value="ECO:0007669"/>
    <property type="project" value="UniProtKB-KW"/>
</dbReference>
<sequence>MTAILERRESTSLWGRFCNWITSTENRLYIGWFGVLMIPTLLTATSVFIIAFIAAPPVDIDGIREPVSGSLLYGNNIISGAIIPTSAAIGLHFYPIWEAASVDEWLYNGGPYELIVLHFLLGVACYMGREWELSFRLGMRPWIAVAYSAPVAAATAVFLIYPIGQGSFSDGMPLGISGTFNFMIVFQAEHNILMHPFHMLGVAGVFGGSLFSAMHGSLVTSSLIRETTENESANAGYRFGQEEETYNIVAAHGYFGRLIFQYASFNNSRSLHFFLAAWPVVGIWFTALGISTMAFNLNGFNFNQSVVDSQGRVINTWADIINRANLGMEVMHERNAHNFPLDLAAVEVPSTNTGAKWFMIESQRHSYHLVDPSPWPISGSLGALATTVGGVMYMHPFQGGATLLSLGLIFILYTMFVWWRDVLRESTLEGHHTKAVQLGPRYGSILFIVSEVMFLFAFFWASSHSSLAPTVEIGGIWPPKGIGVLDPREIPFLNTPILPSSGAAVTWAHHAILAGKEKRAVYALVATVSLALVSTGFQGMEYYQAPSTISDSIYGSTFFSATGFHGFHVIIGTLFLIICGIRQYLGHLTKEHHVGFEAAAWYWHFVDVVRLFPFVSIYWWGGI</sequence>
<comment type="subunit">
    <text evidence="4">Component of the cytochrome c oxidase (complex IV, CIV), a multisubunit enzyme composed of a catalytic core of 3 subunits and several supernumerary subunits. The complex exists as a monomer or a dimer and forms supercomplexes (SCs) in the inner mitochondrial membrane with ubiquinol-cytochrome c oxidoreductase (cytochrome b-c1 complex, complex III, CIII).</text>
</comment>
<dbReference type="HAMAP" id="MF_01379">
    <property type="entry name" value="PSII_PsbA_D1"/>
    <property type="match status" value="1"/>
</dbReference>
<dbReference type="Pfam" id="PF00510">
    <property type="entry name" value="COX3"/>
    <property type="match status" value="1"/>
</dbReference>
<evidence type="ECO:0000256" key="3">
    <source>
        <dbReference type="ARBA" id="ARBA00010581"/>
    </source>
</evidence>
<proteinExistence type="inferred from homology"/>
<evidence type="ECO:0000256" key="12">
    <source>
        <dbReference type="ARBA" id="ARBA00022723"/>
    </source>
</evidence>
<gene>
    <name evidence="34" type="primary">psbA</name>
</gene>
<evidence type="ECO:0000256" key="4">
    <source>
        <dbReference type="ARBA" id="ARBA00011164"/>
    </source>
</evidence>
<keyword evidence="17 31" id="KW-0249">Electron transport</keyword>
<keyword evidence="22 31" id="KW-0408">Iron</keyword>
<feature type="transmembrane region" description="Helical" evidence="32">
    <location>
        <begin position="141"/>
        <end position="164"/>
    </location>
</feature>
<evidence type="ECO:0000256" key="16">
    <source>
        <dbReference type="ARBA" id="ARBA00022967"/>
    </source>
</evidence>
<keyword evidence="13" id="KW-0999">Mitochondrion inner membrane</keyword>
<evidence type="ECO:0000256" key="8">
    <source>
        <dbReference type="ARBA" id="ARBA00022553"/>
    </source>
</evidence>
<dbReference type="GO" id="GO:0016491">
    <property type="term" value="F:oxidoreductase activity"/>
    <property type="evidence" value="ECO:0007669"/>
    <property type="project" value="UniProtKB-KW"/>
</dbReference>
<evidence type="ECO:0000256" key="13">
    <source>
        <dbReference type="ARBA" id="ARBA00022792"/>
    </source>
</evidence>
<dbReference type="GO" id="GO:0005743">
    <property type="term" value="C:mitochondrial inner membrane"/>
    <property type="evidence" value="ECO:0007669"/>
    <property type="project" value="UniProtKB-SubCell"/>
</dbReference>
<keyword evidence="23 29" id="KW-0496">Mitochondrion</keyword>
<keyword evidence="7 31" id="KW-0602">Photosynthesis</keyword>
<feature type="transmembrane region" description="Helical" evidence="32">
    <location>
        <begin position="76"/>
        <end position="97"/>
    </location>
</feature>
<evidence type="ECO:0000256" key="26">
    <source>
        <dbReference type="ARBA" id="ARBA00023276"/>
    </source>
</evidence>
<keyword evidence="6" id="KW-0148">Chlorophyll</keyword>
<evidence type="ECO:0000256" key="24">
    <source>
        <dbReference type="ARBA" id="ARBA00023136"/>
    </source>
</evidence>
<dbReference type="InterPro" id="IPR036854">
    <property type="entry name" value="Photo_II_D1/D2_sf"/>
</dbReference>
<accession>A0A2Z2C4U0</accession>
<feature type="transmembrane region" description="Helical" evidence="32">
    <location>
        <begin position="601"/>
        <end position="621"/>
    </location>
</feature>
<evidence type="ECO:0000313" key="34">
    <source>
        <dbReference type="EMBL" id="AOX12929.1"/>
    </source>
</evidence>
<dbReference type="InterPro" id="IPR033945">
    <property type="entry name" value="Cyt_c_oxase_su3_dom"/>
</dbReference>
<evidence type="ECO:0000259" key="33">
    <source>
        <dbReference type="PROSITE" id="PS50253"/>
    </source>
</evidence>
<feature type="transmembrane region" description="Helical" evidence="32">
    <location>
        <begin position="520"/>
        <end position="538"/>
    </location>
</feature>
<dbReference type="InterPro" id="IPR000298">
    <property type="entry name" value="Cyt_c_oxidase-like_su3"/>
</dbReference>
<evidence type="ECO:0000256" key="27">
    <source>
        <dbReference type="ARBA" id="ARBA00049512"/>
    </source>
</evidence>
<evidence type="ECO:0000256" key="15">
    <source>
        <dbReference type="ARBA" id="ARBA00022842"/>
    </source>
</evidence>
<evidence type="ECO:0000256" key="1">
    <source>
        <dbReference type="ARBA" id="ARBA00004448"/>
    </source>
</evidence>
<keyword evidence="20" id="KW-0157">Chromophore</keyword>
<comment type="similarity">
    <text evidence="2 30">Belongs to the reaction center PufL/M/PsbA/D family.</text>
</comment>
<keyword evidence="5 31" id="KW-0813">Transport</keyword>
<evidence type="ECO:0000256" key="14">
    <source>
        <dbReference type="ARBA" id="ARBA00022837"/>
    </source>
</evidence>
<evidence type="ECO:0000256" key="32">
    <source>
        <dbReference type="SAM" id="Phobius"/>
    </source>
</evidence>
<feature type="transmembrane region" description="Helical" evidence="32">
    <location>
        <begin position="29"/>
        <end position="55"/>
    </location>
</feature>
<keyword evidence="19" id="KW-0007">Acetylation</keyword>
<dbReference type="FunFam" id="1.10.287.70:FF:000075">
    <property type="entry name" value="Cytochrome c oxidase subunit 3"/>
    <property type="match status" value="1"/>
</dbReference>
<organism evidence="34">
    <name type="scientific">Cocos nucifera</name>
    <name type="common">Coconut palm</name>
    <dbReference type="NCBI Taxonomy" id="13894"/>
    <lineage>
        <taxon>Eukaryota</taxon>
        <taxon>Viridiplantae</taxon>
        <taxon>Streptophyta</taxon>
        <taxon>Embryophyta</taxon>
        <taxon>Tracheophyta</taxon>
        <taxon>Spermatophyta</taxon>
        <taxon>Magnoliopsida</taxon>
        <taxon>Liliopsida</taxon>
        <taxon>Arecaceae</taxon>
        <taxon>Arecoideae</taxon>
        <taxon>Cocoseae</taxon>
        <taxon>Attaleinae</taxon>
        <taxon>Cocos</taxon>
    </lineage>
</organism>
<dbReference type="GO" id="GO:0009535">
    <property type="term" value="C:chloroplast thylakoid membrane"/>
    <property type="evidence" value="ECO:0007669"/>
    <property type="project" value="TreeGrafter"/>
</dbReference>
<dbReference type="GO" id="GO:0016168">
    <property type="term" value="F:chlorophyll binding"/>
    <property type="evidence" value="ECO:0007669"/>
    <property type="project" value="UniProtKB-KW"/>
</dbReference>
<evidence type="ECO:0000256" key="30">
    <source>
        <dbReference type="RuleBase" id="RU004331"/>
    </source>
</evidence>
<keyword evidence="15" id="KW-0460">Magnesium</keyword>
<comment type="subcellular location">
    <subcellularLocation>
        <location evidence="1">Mitochondrion inner membrane</location>
        <topology evidence="1">Multi-pass membrane protein</topology>
    </subcellularLocation>
</comment>
<evidence type="ECO:0000256" key="20">
    <source>
        <dbReference type="ARBA" id="ARBA00022991"/>
    </source>
</evidence>
<feature type="transmembrane region" description="Helical" evidence="32">
    <location>
        <begin position="439"/>
        <end position="461"/>
    </location>
</feature>
<protein>
    <recommendedName>
        <fullName evidence="29 31">Multifunctional fusion protein</fullName>
    </recommendedName>
    <domain>
        <recommendedName>
            <fullName evidence="29">Cytochrome c oxidase subunit 3</fullName>
        </recommendedName>
    </domain>
    <domain>
        <recommendedName>
            <fullName evidence="31">Photosystem II protein D1</fullName>
        </recommendedName>
    </domain>
</protein>
<dbReference type="SUPFAM" id="SSF81483">
    <property type="entry name" value="Bacterial photosystem II reaction centre, L and M subunits"/>
    <property type="match status" value="1"/>
</dbReference>
<dbReference type="EMBL" id="KX028885">
    <property type="protein sequence ID" value="AOX12929.1"/>
    <property type="molecule type" value="Genomic_DNA"/>
</dbReference>
<dbReference type="InterPro" id="IPR055266">
    <property type="entry name" value="D1/D2"/>
</dbReference>
<dbReference type="InterPro" id="IPR055265">
    <property type="entry name" value="Photo_RC_L/M_CS"/>
</dbReference>
<dbReference type="GO" id="GO:0022904">
    <property type="term" value="P:respiratory electron transport chain"/>
    <property type="evidence" value="ECO:0007669"/>
    <property type="project" value="InterPro"/>
</dbReference>
<dbReference type="InterPro" id="IPR013833">
    <property type="entry name" value="Cyt_c_oxidase_su3_a-hlx"/>
</dbReference>
<evidence type="ECO:0000256" key="28">
    <source>
        <dbReference type="ARBA" id="ARBA00055838"/>
    </source>
</evidence>
<evidence type="ECO:0000256" key="6">
    <source>
        <dbReference type="ARBA" id="ARBA00022494"/>
    </source>
</evidence>
<keyword evidence="24 31" id="KW-0472">Membrane</keyword>
<dbReference type="PANTHER" id="PTHR33149">
    <property type="entry name" value="PHOTOSYSTEM II PROTEIN D1"/>
    <property type="match status" value="1"/>
</dbReference>
<dbReference type="RefSeq" id="YP_009315935.1">
    <property type="nucleotide sequence ID" value="NC_031696.1"/>
</dbReference>
<keyword evidence="9" id="KW-0934">Plastid</keyword>
<dbReference type="PANTHER" id="PTHR33149:SF12">
    <property type="entry name" value="PHOTOSYSTEM II D2 PROTEIN"/>
    <property type="match status" value="1"/>
</dbReference>
<geneLocation type="mitochondrion" evidence="34"/>
<dbReference type="GeneID" id="30090308"/>
<feature type="domain" description="Heme-copper oxidase subunit III family profile" evidence="33">
    <location>
        <begin position="363"/>
        <end position="622"/>
    </location>
</feature>
<dbReference type="FunFam" id="1.20.85.10:FF:000002">
    <property type="entry name" value="Photosystem II protein D1"/>
    <property type="match status" value="1"/>
</dbReference>
<evidence type="ECO:0000256" key="31">
    <source>
        <dbReference type="RuleBase" id="RU004332"/>
    </source>
</evidence>
<dbReference type="AlphaFoldDB" id="A0A2Z2C4U0"/>
<keyword evidence="26 31" id="KW-0604">Photosystem II</keyword>
<dbReference type="GO" id="GO:0004129">
    <property type="term" value="F:cytochrome-c oxidase activity"/>
    <property type="evidence" value="ECO:0007669"/>
    <property type="project" value="UniProtKB-EC"/>
</dbReference>
<dbReference type="Pfam" id="PF00124">
    <property type="entry name" value="Photo_RC"/>
    <property type="match status" value="1"/>
</dbReference>
<feature type="transmembrane region" description="Helical" evidence="32">
    <location>
        <begin position="192"/>
        <end position="213"/>
    </location>
</feature>
<keyword evidence="11 29" id="KW-0812">Transmembrane</keyword>
<evidence type="ECO:0000256" key="22">
    <source>
        <dbReference type="ARBA" id="ARBA00023004"/>
    </source>
</evidence>
<dbReference type="FunFam" id="1.20.120.80:FF:000002">
    <property type="entry name" value="Cytochrome c oxidase subunit 3"/>
    <property type="match status" value="1"/>
</dbReference>
<evidence type="ECO:0000256" key="7">
    <source>
        <dbReference type="ARBA" id="ARBA00022531"/>
    </source>
</evidence>
<dbReference type="Gene3D" id="1.10.287.70">
    <property type="match status" value="1"/>
</dbReference>
<reference evidence="34" key="1">
    <citation type="submission" date="2016-04" db="EMBL/GenBank/DDBJ databases">
        <title>Complete Sequence and Comparative Analysis of the Mitochondrial Genome of Coconut Palm (Cocos nucifera).</title>
        <authorList>
            <person name="Liu W."/>
            <person name="Lin Q."/>
            <person name="Aljohi H.A."/>
            <person name="Zhao Y."/>
            <person name="Zeng J."/>
            <person name="Hu S."/>
            <person name="Yu J."/>
        </authorList>
    </citation>
    <scope>NUCLEOTIDE SEQUENCE</scope>
</reference>
<evidence type="ECO:0000256" key="10">
    <source>
        <dbReference type="ARBA" id="ARBA00022646"/>
    </source>
</evidence>
<keyword evidence="21" id="KW-0560">Oxidoreductase</keyword>
<dbReference type="InterPro" id="IPR035973">
    <property type="entry name" value="Cyt_c_oxidase_su3-like_sf"/>
</dbReference>
<keyword evidence="25" id="KW-0464">Manganese</keyword>
<keyword evidence="10" id="KW-0359">Herbicide resistance</keyword>
<dbReference type="Gene3D" id="1.20.85.10">
    <property type="entry name" value="Photosystem II protein D1-like"/>
    <property type="match status" value="1"/>
</dbReference>
<dbReference type="SUPFAM" id="SSF81452">
    <property type="entry name" value="Cytochrome c oxidase subunit III-like"/>
    <property type="match status" value="1"/>
</dbReference>
<dbReference type="NCBIfam" id="TIGR01151">
    <property type="entry name" value="psbA"/>
    <property type="match status" value="1"/>
</dbReference>
<feature type="transmembrane region" description="Helical" evidence="32">
    <location>
        <begin position="273"/>
        <end position="295"/>
    </location>
</feature>
<dbReference type="Gene3D" id="1.20.120.80">
    <property type="entry name" value="Cytochrome c oxidase, subunit III, four-helix bundle"/>
    <property type="match status" value="1"/>
</dbReference>
<evidence type="ECO:0000256" key="2">
    <source>
        <dbReference type="ARBA" id="ARBA00008204"/>
    </source>
</evidence>
<dbReference type="CDD" id="cd01665">
    <property type="entry name" value="Cyt_c_Oxidase_III"/>
    <property type="match status" value="1"/>
</dbReference>
<evidence type="ECO:0000256" key="21">
    <source>
        <dbReference type="ARBA" id="ARBA00023002"/>
    </source>
</evidence>
<comment type="function">
    <text evidence="28">This is one of the two reaction center proteins of photosystem II.</text>
</comment>
<comment type="similarity">
    <text evidence="3 29">Belongs to the cytochrome c oxidase subunit 3 family.</text>
</comment>
<evidence type="ECO:0000256" key="19">
    <source>
        <dbReference type="ARBA" id="ARBA00022990"/>
    </source>
</evidence>
<evidence type="ECO:0000256" key="23">
    <source>
        <dbReference type="ARBA" id="ARBA00023128"/>
    </source>
</evidence>
<comment type="catalytic activity">
    <reaction evidence="27">
        <text>4 Fe(II)-[cytochrome c] + O2 + 8 H(+)(in) = 4 Fe(III)-[cytochrome c] + 2 H2O + 4 H(+)(out)</text>
        <dbReference type="Rhea" id="RHEA:11436"/>
        <dbReference type="Rhea" id="RHEA-COMP:10350"/>
        <dbReference type="Rhea" id="RHEA-COMP:14399"/>
        <dbReference type="ChEBI" id="CHEBI:15377"/>
        <dbReference type="ChEBI" id="CHEBI:15378"/>
        <dbReference type="ChEBI" id="CHEBI:15379"/>
        <dbReference type="ChEBI" id="CHEBI:29033"/>
        <dbReference type="ChEBI" id="CHEBI:29034"/>
        <dbReference type="EC" id="7.1.1.9"/>
    </reaction>
    <physiologicalReaction direction="left-to-right" evidence="27">
        <dbReference type="Rhea" id="RHEA:11437"/>
    </physiologicalReaction>
</comment>
<feature type="transmembrane region" description="Helical" evidence="32">
    <location>
        <begin position="109"/>
        <end position="129"/>
    </location>
</feature>
<comment type="function">
    <text evidence="29">Component of the cytochrome c oxidase, the last enzyme in the mitochondrial electron transport chain which drives oxidative phosphorylation. The respiratory chain contains 3 multisubunit complexes succinate dehydrogenase (complex II, CII), ubiquinol-cytochrome c oxidoreductase (cytochrome b-c1 complex, complex III, CIII) and cytochrome c oxidase (complex IV, CIV), that cooperate to transfer electrons derived from NADH and succinate to molecular oxygen, creating an electrochemical gradient over the inner membrane that drives transmembrane transport and the ATP synthase. Cytochrome c oxidase is the component of the respiratory chain that catalyzes the reduction of oxygen to water. Electrons originating from reduced cytochrome c in the intermembrane space (IMS) are transferred via the dinuclear copper A center (CU(A)) of subunit 2 and heme A of subunit 1 to the active site in subunit 1, a binuclear center (BNC) formed by heme A3 and copper B (CU(B)). The BNC reduces molecular oxygen to 2 water molecules using 4 electrons from cytochrome c in the IMS and 4 protons from the mitochondrial matrix.</text>
</comment>
<evidence type="ECO:0000256" key="17">
    <source>
        <dbReference type="ARBA" id="ARBA00022982"/>
    </source>
</evidence>